<protein>
    <recommendedName>
        <fullName evidence="1">DUF2357 domain-containing protein</fullName>
    </recommendedName>
</protein>
<organism evidence="2 3">
    <name type="scientific">Paraburkholderia hospita</name>
    <dbReference type="NCBI Taxonomy" id="169430"/>
    <lineage>
        <taxon>Bacteria</taxon>
        <taxon>Pseudomonadati</taxon>
        <taxon>Pseudomonadota</taxon>
        <taxon>Betaproteobacteria</taxon>
        <taxon>Burkholderiales</taxon>
        <taxon>Burkholderiaceae</taxon>
        <taxon>Paraburkholderia</taxon>
    </lineage>
</organism>
<reference evidence="2 3" key="1">
    <citation type="journal article" date="2012" name="J. Bacteriol.">
        <title>Draft Genome Sequence of the Soil Bacterium Burkholderia terrae Strain BS001, Which Interacts with Fungal Surface Structures.</title>
        <authorList>
            <person name="Nazir R."/>
            <person name="Hansen M.A."/>
            <person name="Sorensen S."/>
            <person name="van Elsas J.D."/>
        </authorList>
    </citation>
    <scope>NUCLEOTIDE SEQUENCE [LARGE SCALE GENOMIC DNA]</scope>
    <source>
        <strain evidence="2 3">BS001</strain>
    </source>
</reference>
<dbReference type="Pfam" id="PF09823">
    <property type="entry name" value="DUF2357"/>
    <property type="match status" value="1"/>
</dbReference>
<evidence type="ECO:0000313" key="2">
    <source>
        <dbReference type="EMBL" id="EIN02317.1"/>
    </source>
</evidence>
<dbReference type="InterPro" id="IPR018633">
    <property type="entry name" value="DUF2357"/>
</dbReference>
<accession>A0ABP2Q1P9</accession>
<dbReference type="Proteomes" id="UP000004980">
    <property type="component" value="Unassembled WGS sequence"/>
</dbReference>
<comment type="caution">
    <text evidence="2">The sequence shown here is derived from an EMBL/GenBank/DDBJ whole genome shotgun (WGS) entry which is preliminary data.</text>
</comment>
<proteinExistence type="predicted"/>
<evidence type="ECO:0000313" key="3">
    <source>
        <dbReference type="Proteomes" id="UP000004980"/>
    </source>
</evidence>
<keyword evidence="3" id="KW-1185">Reference proteome</keyword>
<name>A0ABP2Q1P9_9BURK</name>
<gene>
    <name evidence="2" type="ORF">WQE_04557</name>
</gene>
<evidence type="ECO:0000259" key="1">
    <source>
        <dbReference type="Pfam" id="PF09823"/>
    </source>
</evidence>
<dbReference type="RefSeq" id="WP_007578084.1">
    <property type="nucleotide sequence ID" value="NZ_AKAU01000034.1"/>
</dbReference>
<dbReference type="EMBL" id="AKAU01000034">
    <property type="protein sequence ID" value="EIN02317.1"/>
    <property type="molecule type" value="Genomic_DNA"/>
</dbReference>
<feature type="domain" description="DUF2357" evidence="1">
    <location>
        <begin position="110"/>
        <end position="241"/>
    </location>
</feature>
<sequence>MKLLDRFTGEPVRAVPNAIVPGRYALLAASVVNGHSELQAGDLLVDDGSGVIRIGAQDHPVAGAAGQSETAQTDGELLHQAILAIAGRLARDGHTKVSPMLPPELAAHCRLEDLERDLDAALMHLRAISSHPRQDLQYDDVVAPVARARRLATSALSHLASHSDCWEQRTLGGVQPRRVLARFSEDDYAIYENRLYRRLLDELDRHLAKRLRRVRELNLQYQRALKFQDSTQTLFRLRQEICTLWGECYQDDVTGEHLDEGHRVAEELERLLRAVRGLKQAGLYTLVSRAAVVPAQIHRTNILNHDPHYRHLPPLWETLSRERRDGQADPAERLARQQQLHHAYVDYVGLVLRRALERYDARDTGTGATFQRGGRQFTLSRDGHDWMLTDSGGDCLRLVPVAWPGEATAWHATPGTGRVVCWPGSAADDLPKGYLPVSPMDLYMVEKMGHLVDSWIIGQLLQGYGRQLGPLPTPVRQLTDALTGQFESLSRTHVRLVAPLDTRQADRLRVALREAASVEVGAEVVAAMEQLNVLGTLCGHKARFEHNGRLDFYCQCGTCDSTWGLRTSGRTRLFSMRPKQGQNVPDGQGFAWAGRDWIDLELGED</sequence>